<name>A0A2H4J5E3_9CAUD</name>
<evidence type="ECO:0000313" key="1">
    <source>
        <dbReference type="EMBL" id="ASN70485.1"/>
    </source>
</evidence>
<gene>
    <name evidence="1" type="ORF">7F7_45</name>
</gene>
<accession>A0A2H4J5E3</accession>
<dbReference type="EMBL" id="MF417907">
    <property type="protein sequence ID" value="ASN70485.1"/>
    <property type="molecule type" value="Genomic_DNA"/>
</dbReference>
<organism evidence="1">
    <name type="scientific">uncultured Caudovirales phage</name>
    <dbReference type="NCBI Taxonomy" id="2100421"/>
    <lineage>
        <taxon>Viruses</taxon>
        <taxon>Duplodnaviria</taxon>
        <taxon>Heunggongvirae</taxon>
        <taxon>Uroviricota</taxon>
        <taxon>Caudoviricetes</taxon>
        <taxon>Peduoviridae</taxon>
        <taxon>Maltschvirus</taxon>
        <taxon>Maltschvirus maltsch</taxon>
    </lineage>
</organism>
<sequence>MGLRENQPNAYDLFENDGWKMLRVLPRDDGTFNLTNLGGMADKHFKQYVTKEELAKMKRKHKLFRREELKQQTTIDDFLWE</sequence>
<protein>
    <submittedName>
        <fullName evidence="1">Uncharacterized protein</fullName>
    </submittedName>
</protein>
<proteinExistence type="predicted"/>
<reference evidence="1" key="1">
    <citation type="submission" date="2017-06" db="EMBL/GenBank/DDBJ databases">
        <title>Novel phages from South African skin metaviromes.</title>
        <authorList>
            <person name="van Zyl L.J."/>
            <person name="Abrahams Y."/>
            <person name="Stander E.A."/>
            <person name="Kirby B.M."/>
            <person name="Clavaud C."/>
            <person name="Farcet C."/>
            <person name="Breton L."/>
            <person name="Trindade M.I."/>
        </authorList>
    </citation>
    <scope>NUCLEOTIDE SEQUENCE</scope>
</reference>